<dbReference type="EMBL" id="PQWO01000010">
    <property type="protein sequence ID" value="PZD72523.1"/>
    <property type="molecule type" value="Genomic_DNA"/>
</dbReference>
<reference evidence="1 2" key="1">
    <citation type="journal article" date="2018" name="Sci. Rep.">
        <title>A novel species of the marine cyanobacterium Acaryochloris with a unique pigment content and lifestyle.</title>
        <authorList>
            <person name="Partensky F."/>
            <person name="Six C."/>
            <person name="Ratin M."/>
            <person name="Garczarek L."/>
            <person name="Vaulot D."/>
            <person name="Probert I."/>
            <person name="Calteau A."/>
            <person name="Gourvil P."/>
            <person name="Marie D."/>
            <person name="Grebert T."/>
            <person name="Bouchier C."/>
            <person name="Le Panse S."/>
            <person name="Gachenot M."/>
            <person name="Rodriguez F."/>
            <person name="Garrido J.L."/>
        </authorList>
    </citation>
    <scope>NUCLEOTIDE SEQUENCE [LARGE SCALE GENOMIC DNA]</scope>
    <source>
        <strain evidence="1 2">RCC1774</strain>
    </source>
</reference>
<accession>A0A2W1JFP2</accession>
<sequence length="80" mass="8611">MAETRLCQGRTVLTQPGTAYTAAQASMRRRKGSKSKHAKDQAVLAQLKTAERIDLSGSTLSAIFYISQIPANEVDGDQAT</sequence>
<dbReference type="Proteomes" id="UP000248857">
    <property type="component" value="Unassembled WGS sequence"/>
</dbReference>
<comment type="caution">
    <text evidence="1">The sequence shown here is derived from an EMBL/GenBank/DDBJ whole genome shotgun (WGS) entry which is preliminary data.</text>
</comment>
<proteinExistence type="predicted"/>
<name>A0A2W1JFP2_9CYAN</name>
<dbReference type="AlphaFoldDB" id="A0A2W1JFP2"/>
<protein>
    <submittedName>
        <fullName evidence="1">Uncharacterized protein</fullName>
    </submittedName>
</protein>
<organism evidence="1 2">
    <name type="scientific">Acaryochloris thomasi RCC1774</name>
    <dbReference type="NCBI Taxonomy" id="1764569"/>
    <lineage>
        <taxon>Bacteria</taxon>
        <taxon>Bacillati</taxon>
        <taxon>Cyanobacteriota</taxon>
        <taxon>Cyanophyceae</taxon>
        <taxon>Acaryochloridales</taxon>
        <taxon>Acaryochloridaceae</taxon>
        <taxon>Acaryochloris</taxon>
        <taxon>Acaryochloris thomasi</taxon>
    </lineage>
</organism>
<evidence type="ECO:0000313" key="1">
    <source>
        <dbReference type="EMBL" id="PZD72523.1"/>
    </source>
</evidence>
<evidence type="ECO:0000313" key="2">
    <source>
        <dbReference type="Proteomes" id="UP000248857"/>
    </source>
</evidence>
<dbReference type="RefSeq" id="WP_158535110.1">
    <property type="nucleotide sequence ID" value="NZ_CAWNWM010000010.1"/>
</dbReference>
<gene>
    <name evidence="1" type="ORF">C1752_03636</name>
</gene>
<keyword evidence="2" id="KW-1185">Reference proteome</keyword>